<dbReference type="InterPro" id="IPR013108">
    <property type="entry name" value="Amidohydro_3"/>
</dbReference>
<dbReference type="EMBL" id="CP032514">
    <property type="protein sequence ID" value="AYD89846.1"/>
    <property type="molecule type" value="Genomic_DNA"/>
</dbReference>
<feature type="region of interest" description="Disordered" evidence="1">
    <location>
        <begin position="30"/>
        <end position="66"/>
    </location>
</feature>
<dbReference type="PANTHER" id="PTHR22642:SF2">
    <property type="entry name" value="PROTEIN LONG AFTER FAR-RED 3"/>
    <property type="match status" value="1"/>
</dbReference>
<dbReference type="PANTHER" id="PTHR22642">
    <property type="entry name" value="IMIDAZOLONEPROPIONASE"/>
    <property type="match status" value="1"/>
</dbReference>
<evidence type="ECO:0000313" key="3">
    <source>
        <dbReference type="EMBL" id="AYD89846.1"/>
    </source>
</evidence>
<dbReference type="InterPro" id="IPR011059">
    <property type="entry name" value="Metal-dep_hydrolase_composite"/>
</dbReference>
<proteinExistence type="predicted"/>
<dbReference type="SUPFAM" id="SSF51338">
    <property type="entry name" value="Composite domain of metallo-dependent hydrolases"/>
    <property type="match status" value="1"/>
</dbReference>
<dbReference type="SUPFAM" id="SSF51556">
    <property type="entry name" value="Metallo-dependent hydrolases"/>
    <property type="match status" value="1"/>
</dbReference>
<keyword evidence="4" id="KW-1185">Reference proteome</keyword>
<name>A0ABN5PNH0_9ACTO</name>
<dbReference type="Gene3D" id="2.30.40.10">
    <property type="entry name" value="Urease, subunit C, domain 1"/>
    <property type="match status" value="1"/>
</dbReference>
<evidence type="ECO:0000256" key="1">
    <source>
        <dbReference type="SAM" id="MobiDB-lite"/>
    </source>
</evidence>
<evidence type="ECO:0000259" key="2">
    <source>
        <dbReference type="Pfam" id="PF07969"/>
    </source>
</evidence>
<dbReference type="RefSeq" id="WP_120204519.1">
    <property type="nucleotide sequence ID" value="NZ_CP032514.1"/>
</dbReference>
<organism evidence="3 4">
    <name type="scientific">Actinomyces lilanjuaniae</name>
    <dbReference type="NCBI Taxonomy" id="2321394"/>
    <lineage>
        <taxon>Bacteria</taxon>
        <taxon>Bacillati</taxon>
        <taxon>Actinomycetota</taxon>
        <taxon>Actinomycetes</taxon>
        <taxon>Actinomycetales</taxon>
        <taxon>Actinomycetaceae</taxon>
        <taxon>Actinomyces</taxon>
    </lineage>
</organism>
<dbReference type="Pfam" id="PF07969">
    <property type="entry name" value="Amidohydro_3"/>
    <property type="match status" value="1"/>
</dbReference>
<gene>
    <name evidence="3" type="ORF">D5R93_07030</name>
</gene>
<reference evidence="3 4" key="1">
    <citation type="submission" date="2018-09" db="EMBL/GenBank/DDBJ databases">
        <authorList>
            <person name="Li J."/>
        </authorList>
    </citation>
    <scope>NUCLEOTIDE SEQUENCE [LARGE SCALE GENOMIC DNA]</scope>
    <source>
        <strain evidence="3 4">2129</strain>
    </source>
</reference>
<dbReference type="Proteomes" id="UP000273001">
    <property type="component" value="Chromosome"/>
</dbReference>
<accession>A0ABN5PNH0</accession>
<protein>
    <submittedName>
        <fullName evidence="3">Amidohydrolase</fullName>
    </submittedName>
</protein>
<feature type="domain" description="Amidohydrolase 3" evidence="2">
    <location>
        <begin position="87"/>
        <end position="567"/>
    </location>
</feature>
<sequence length="569" mass="59825">MPDLLIRNARIVAFRSRPVLAALRARAPRPFHSPAAEPRPGPPQPPGATGAASAQTRPDKGTPVTDIRVTAGRVTQVGPGLPYHGEQVLDVQGAYVIPGLWDAHVHLDLEAARRARIDTSATTCAQDALALVAQALRKHPREHPPASVQGFGHRLSLWPRVPTVAELDAVCGDVPVVLVSGDAHSGWLSSAALRHLGLPGATTSDPGSPLTEDAWFSVMDRLDLIPATRQLRESGYRQVLDNLLRQGVTGVVDMSWAPSPQDWPLRLAAMAEVGATTTLGDGTSALVPRIRTAVYRDRLDQWIAAGLRTGQGLEGSPVGEDGAPLLTQGPLKVIADGSMGTASAHVHDPYPESLGLSHTHGVVNIDREELSALMTRAARAGFDMAVHAIGDAAVDEVAAAFAASGARGRLEHAQLLPRDAAQAGTGALASLVACGVELSVQPAHLLDDWQAVERVWPGRRQRVYAFADMVGAGALLHLGSDAPVAPLDPWLAMSVAVGRSTPDHQVWSPDQRLTTEEALAASVDGQGPVRPGSRADLVVLEKDPLRLGADALAAVRPLSTVVAGRVLAL</sequence>
<dbReference type="Gene3D" id="3.20.20.140">
    <property type="entry name" value="Metal-dependent hydrolases"/>
    <property type="match status" value="1"/>
</dbReference>
<evidence type="ECO:0000313" key="4">
    <source>
        <dbReference type="Proteomes" id="UP000273001"/>
    </source>
</evidence>
<dbReference type="Gene3D" id="3.10.310.70">
    <property type="match status" value="1"/>
</dbReference>
<dbReference type="InterPro" id="IPR032466">
    <property type="entry name" value="Metal_Hydrolase"/>
</dbReference>
<feature type="compositionally biased region" description="Pro residues" evidence="1">
    <location>
        <begin position="37"/>
        <end position="46"/>
    </location>
</feature>